<dbReference type="Proteomes" id="UP000285109">
    <property type="component" value="Unassembled WGS sequence"/>
</dbReference>
<dbReference type="EMBL" id="QRQK01000020">
    <property type="protein sequence ID" value="RHM95690.1"/>
    <property type="molecule type" value="Genomic_DNA"/>
</dbReference>
<gene>
    <name evidence="1" type="ORF">DWZ34_10705</name>
</gene>
<comment type="caution">
    <text evidence="1">The sequence shown here is derived from an EMBL/GenBank/DDBJ whole genome shotgun (WGS) entry which is preliminary data.</text>
</comment>
<sequence length="300" mass="33782">MRTGTINGCSIKYPDEVVFCFNPNMITVNTSSDVTFVISSDSGGSGGVFDTTFDRTFTIVKRPYFSDNRDEYANYVELDISAYLQACFDINRSGGMVESKVVHVKVTISGVSMSFDVTAIWGAMNIGEQFDAPRTVVHFTKYPFTVTIFDQMIKHVSPSDVPEYVKVVEDDSEDGIYLRWIDRHGFYQYWLFQEGSNENKSEEYGERLMENFYGSKYGYYGVSRIQGKTTEGTKKACASLVSKEIFNMLLSIHSSPLVDMYVDETWVPVGIKADTAVDSGEHLQDFEITVILPTIISQSL</sequence>
<name>A0A415T2G9_9BACT</name>
<protein>
    <submittedName>
        <fullName evidence="1">Uncharacterized protein</fullName>
    </submittedName>
</protein>
<dbReference type="RefSeq" id="WP_118494535.1">
    <property type="nucleotide sequence ID" value="NZ_QRQK01000020.1"/>
</dbReference>
<accession>A0A415T2G9</accession>
<organism evidence="1 2">
    <name type="scientific">Phocaeicola plebeius</name>
    <dbReference type="NCBI Taxonomy" id="310297"/>
    <lineage>
        <taxon>Bacteria</taxon>
        <taxon>Pseudomonadati</taxon>
        <taxon>Bacteroidota</taxon>
        <taxon>Bacteroidia</taxon>
        <taxon>Bacteroidales</taxon>
        <taxon>Bacteroidaceae</taxon>
        <taxon>Phocaeicola</taxon>
    </lineage>
</organism>
<reference evidence="1 2" key="1">
    <citation type="submission" date="2018-08" db="EMBL/GenBank/DDBJ databases">
        <title>A genome reference for cultivated species of the human gut microbiota.</title>
        <authorList>
            <person name="Zou Y."/>
            <person name="Xue W."/>
            <person name="Luo G."/>
        </authorList>
    </citation>
    <scope>NUCLEOTIDE SEQUENCE [LARGE SCALE GENOMIC DNA]</scope>
    <source>
        <strain evidence="1 2">AF31-28B-AC</strain>
    </source>
</reference>
<proteinExistence type="predicted"/>
<evidence type="ECO:0000313" key="2">
    <source>
        <dbReference type="Proteomes" id="UP000285109"/>
    </source>
</evidence>
<evidence type="ECO:0000313" key="1">
    <source>
        <dbReference type="EMBL" id="RHM95690.1"/>
    </source>
</evidence>
<dbReference type="AlphaFoldDB" id="A0A415T2G9"/>